<dbReference type="PANTHER" id="PTHR45228:SF5">
    <property type="entry name" value="CYCLIC DI-GMP PHOSPHODIESTERASE VC_1348-RELATED"/>
    <property type="match status" value="1"/>
</dbReference>
<evidence type="ECO:0000256" key="1">
    <source>
        <dbReference type="SAM" id="Phobius"/>
    </source>
</evidence>
<dbReference type="PANTHER" id="PTHR45228">
    <property type="entry name" value="CYCLIC DI-GMP PHOSPHODIESTERASE TM_0186-RELATED"/>
    <property type="match status" value="1"/>
</dbReference>
<protein>
    <submittedName>
        <fullName evidence="3">3'3'-cGAMP-specific phosphodiesterase 2</fullName>
    </submittedName>
</protein>
<dbReference type="GO" id="GO:0008081">
    <property type="term" value="F:phosphoric diester hydrolase activity"/>
    <property type="evidence" value="ECO:0007669"/>
    <property type="project" value="UniProtKB-ARBA"/>
</dbReference>
<keyword evidence="1" id="KW-0812">Transmembrane</keyword>
<name>A0A5Q4Z4Z8_9GAMM</name>
<evidence type="ECO:0000313" key="3">
    <source>
        <dbReference type="EMBL" id="VVV06515.1"/>
    </source>
</evidence>
<accession>A0A5Q4Z4Z8</accession>
<proteinExistence type="predicted"/>
<feature type="transmembrane region" description="Helical" evidence="1">
    <location>
        <begin position="487"/>
        <end position="510"/>
    </location>
</feature>
<feature type="transmembrane region" description="Helical" evidence="1">
    <location>
        <begin position="149"/>
        <end position="167"/>
    </location>
</feature>
<dbReference type="CDD" id="cd00077">
    <property type="entry name" value="HDc"/>
    <property type="match status" value="1"/>
</dbReference>
<feature type="domain" description="HD-GYP" evidence="2">
    <location>
        <begin position="517"/>
        <end position="714"/>
    </location>
</feature>
<organism evidence="3">
    <name type="scientific">Aliivibrio wodanis</name>
    <dbReference type="NCBI Taxonomy" id="80852"/>
    <lineage>
        <taxon>Bacteria</taxon>
        <taxon>Pseudomonadati</taxon>
        <taxon>Pseudomonadota</taxon>
        <taxon>Gammaproteobacteria</taxon>
        <taxon>Vibrionales</taxon>
        <taxon>Vibrionaceae</taxon>
        <taxon>Aliivibrio</taxon>
    </lineage>
</organism>
<dbReference type="SUPFAM" id="SSF109604">
    <property type="entry name" value="HD-domain/PDEase-like"/>
    <property type="match status" value="1"/>
</dbReference>
<dbReference type="PROSITE" id="PS51832">
    <property type="entry name" value="HD_GYP"/>
    <property type="match status" value="1"/>
</dbReference>
<reference evidence="3" key="1">
    <citation type="submission" date="2019-09" db="EMBL/GenBank/DDBJ databases">
        <authorList>
            <person name="Hjerde E."/>
        </authorList>
    </citation>
    <scope>NUCLEOTIDE SEQUENCE</scope>
    <source>
        <strain evidence="3">06/09/160</strain>
    </source>
</reference>
<sequence>MTTIKSTYQVTILSIILIAYLIFLTLKQGVKSPEIKQTTAELTAVKISDLIAYHLYNLDEKNLKKTIKSIIEHEQSINRLIIKDAVSGKNFLTYSRNHVGGTFDSGTNDNLESYSERGESNIVYDGLVVGSIYVFMNDEVFNNKDRFNIWYYGTIFILVILLLWVSFSIASKMADSKLSNLRINSNKFLYSFLLSIASFILIAMFVCFLLIESSERYALNRTESDLIKVIHSYKDDVEETLNIMKITHAYITSTPEFIDIFESLIITRNNPITEEVLKTKNRLIDVFKKYETLHVGKTNAFAIFTTKGAKLASYGKNIGYREFNEDVYPHFLNALKGRSSIFSIGAYFDHADQGYKGNLFFSTPIINGKTDEIYGVIISEIITDELFFPDSYKKYFQKTGEMIAVDHDGVIISRCKSGNCLGNKKSGIITFTSPPNNGDVGKMEITTDYLGNEVFAVTSWQNAFKANFIAKINVDEALTEHNDFKEALILITSGMSIFVILCIGFTLIIVRKVTNKQSELNRSLIERLGNAAEFKDNDTGMHVIRMSHYAKIVAKNYGCTDIWCEDLFTAAPMHDIGKIGIPDKILHKPGKLTESEWIIMKEHPIFGAKIIGDHSDPLLIMAKEISIAHHEKWDGSGYPYNLAKEDIPLSARIIAIADVYDALTTERPYKNAWSDKKAIELIKSESGVHFDPKVVDAFIRSIDEILKMKDKYCDIKCNPKTQEHLYFISN</sequence>
<dbReference type="Pfam" id="PF13487">
    <property type="entry name" value="HD_5"/>
    <property type="match status" value="1"/>
</dbReference>
<gene>
    <name evidence="3" type="ORF">AW0309160_04009</name>
</gene>
<dbReference type="InterPro" id="IPR003607">
    <property type="entry name" value="HD/PDEase_dom"/>
</dbReference>
<evidence type="ECO:0000259" key="2">
    <source>
        <dbReference type="PROSITE" id="PS51832"/>
    </source>
</evidence>
<dbReference type="InterPro" id="IPR052020">
    <property type="entry name" value="Cyclic_di-GMP/3'3'-cGAMP_PDE"/>
</dbReference>
<dbReference type="AlphaFoldDB" id="A0A5Q4Z4Z8"/>
<feature type="transmembrane region" description="Helical" evidence="1">
    <location>
        <begin position="188"/>
        <end position="211"/>
    </location>
</feature>
<dbReference type="SMART" id="SM00471">
    <property type="entry name" value="HDc"/>
    <property type="match status" value="1"/>
</dbReference>
<keyword evidence="1" id="KW-0472">Membrane</keyword>
<dbReference type="Gene3D" id="1.10.3210.10">
    <property type="entry name" value="Hypothetical protein af1432"/>
    <property type="match status" value="1"/>
</dbReference>
<keyword evidence="1" id="KW-1133">Transmembrane helix</keyword>
<dbReference type="EMBL" id="LR721751">
    <property type="protein sequence ID" value="VVV06515.1"/>
    <property type="molecule type" value="Genomic_DNA"/>
</dbReference>
<feature type="transmembrane region" description="Helical" evidence="1">
    <location>
        <begin position="6"/>
        <end position="26"/>
    </location>
</feature>
<dbReference type="InterPro" id="IPR037522">
    <property type="entry name" value="HD_GYP_dom"/>
</dbReference>